<evidence type="ECO:0000256" key="8">
    <source>
        <dbReference type="ARBA" id="ARBA00022786"/>
    </source>
</evidence>
<dbReference type="PROSITE" id="PS50908">
    <property type="entry name" value="RWD"/>
    <property type="match status" value="1"/>
</dbReference>
<reference evidence="17" key="1">
    <citation type="journal article" date="2008" name="Nat. Genet.">
        <title>The Pristionchus pacificus genome provides a unique perspective on nematode lifestyle and parasitism.</title>
        <authorList>
            <person name="Dieterich C."/>
            <person name="Clifton S.W."/>
            <person name="Schuster L.N."/>
            <person name="Chinwalla A."/>
            <person name="Delehaunty K."/>
            <person name="Dinkelacker I."/>
            <person name="Fulton L."/>
            <person name="Fulton R."/>
            <person name="Godfrey J."/>
            <person name="Minx P."/>
            <person name="Mitreva M."/>
            <person name="Roeseler W."/>
            <person name="Tian H."/>
            <person name="Witte H."/>
            <person name="Yang S.P."/>
            <person name="Wilson R.K."/>
            <person name="Sommer R.J."/>
        </authorList>
    </citation>
    <scope>NUCLEOTIDE SEQUENCE [LARGE SCALE GENOMIC DNA]</scope>
    <source>
        <strain evidence="17">PS312</strain>
    </source>
</reference>
<dbReference type="InterPro" id="IPR013083">
    <property type="entry name" value="Znf_RING/FYVE/PHD"/>
</dbReference>
<dbReference type="InterPro" id="IPR016135">
    <property type="entry name" value="UBQ-conjugating_enzyme/RWD"/>
</dbReference>
<dbReference type="CDD" id="cd20354">
    <property type="entry name" value="Rcat_RBR_RNF14"/>
    <property type="match status" value="1"/>
</dbReference>
<evidence type="ECO:0000313" key="16">
    <source>
        <dbReference type="EnsemblMetazoa" id="PPA44896.1"/>
    </source>
</evidence>
<feature type="domain" description="RING-type" evidence="13">
    <location>
        <begin position="182"/>
        <end position="231"/>
    </location>
</feature>
<evidence type="ECO:0000256" key="4">
    <source>
        <dbReference type="ARBA" id="ARBA00022679"/>
    </source>
</evidence>
<evidence type="ECO:0000259" key="15">
    <source>
        <dbReference type="PROSITE" id="PS51873"/>
    </source>
</evidence>
<feature type="domain" description="RWD" evidence="14">
    <location>
        <begin position="10"/>
        <end position="136"/>
    </location>
</feature>
<dbReference type="GO" id="GO:0061630">
    <property type="term" value="F:ubiquitin protein ligase activity"/>
    <property type="evidence" value="ECO:0000318"/>
    <property type="project" value="GO_Central"/>
</dbReference>
<evidence type="ECO:0000259" key="13">
    <source>
        <dbReference type="PROSITE" id="PS50089"/>
    </source>
</evidence>
<feature type="region of interest" description="Disordered" evidence="12">
    <location>
        <begin position="484"/>
        <end position="548"/>
    </location>
</feature>
<name>A0A8R1Z9X3_PRIPA</name>
<keyword evidence="6" id="KW-0677">Repeat</keyword>
<evidence type="ECO:0000256" key="10">
    <source>
        <dbReference type="ARBA" id="ARBA00044508"/>
    </source>
</evidence>
<dbReference type="GO" id="GO:0008270">
    <property type="term" value="F:zinc ion binding"/>
    <property type="evidence" value="ECO:0007669"/>
    <property type="project" value="UniProtKB-KW"/>
</dbReference>
<comment type="catalytic activity">
    <reaction evidence="1">
        <text>[E2 ubiquitin-conjugating enzyme]-S-ubiquitinyl-L-cysteine + [acceptor protein]-L-lysine = [E2 ubiquitin-conjugating enzyme]-L-cysteine + [acceptor protein]-N(6)-ubiquitinyl-L-lysine.</text>
        <dbReference type="EC" id="2.3.2.31"/>
    </reaction>
</comment>
<dbReference type="GO" id="GO:0006511">
    <property type="term" value="P:ubiquitin-dependent protein catabolic process"/>
    <property type="evidence" value="ECO:0000318"/>
    <property type="project" value="GO_Central"/>
</dbReference>
<dbReference type="CDD" id="cd20341">
    <property type="entry name" value="BRcat_RBR_RNF14"/>
    <property type="match status" value="1"/>
</dbReference>
<keyword evidence="9" id="KW-0862">Zinc</keyword>
<dbReference type="GO" id="GO:0000151">
    <property type="term" value="C:ubiquitin ligase complex"/>
    <property type="evidence" value="ECO:0000318"/>
    <property type="project" value="GO_Central"/>
</dbReference>
<dbReference type="InterPro" id="IPR017907">
    <property type="entry name" value="Znf_RING_CS"/>
</dbReference>
<dbReference type="FunFam" id="1.20.120.1750:FF:000038">
    <property type="entry name" value="RBR-type E3 ubiquitin transferase"/>
    <property type="match status" value="1"/>
</dbReference>
<evidence type="ECO:0000256" key="12">
    <source>
        <dbReference type="SAM" id="MobiDB-lite"/>
    </source>
</evidence>
<dbReference type="InterPro" id="IPR044066">
    <property type="entry name" value="TRIAD_supradom"/>
</dbReference>
<dbReference type="GO" id="GO:0016567">
    <property type="term" value="P:protein ubiquitination"/>
    <property type="evidence" value="ECO:0007669"/>
    <property type="project" value="InterPro"/>
</dbReference>
<dbReference type="SUPFAM" id="SSF57850">
    <property type="entry name" value="RING/U-box"/>
    <property type="match status" value="3"/>
</dbReference>
<dbReference type="EnsemblMetazoa" id="PPA44896.1">
    <property type="protein sequence ID" value="PPA44896.1"/>
    <property type="gene ID" value="WBGene00283265"/>
</dbReference>
<dbReference type="InterPro" id="IPR001841">
    <property type="entry name" value="Znf_RING"/>
</dbReference>
<dbReference type="Pfam" id="PF22191">
    <property type="entry name" value="IBR_1"/>
    <property type="match status" value="1"/>
</dbReference>
<dbReference type="PROSITE" id="PS50089">
    <property type="entry name" value="ZF_RING_2"/>
    <property type="match status" value="1"/>
</dbReference>
<dbReference type="PANTHER" id="PTHR11685">
    <property type="entry name" value="RBR FAMILY RING FINGER AND IBR DOMAIN-CONTAINING"/>
    <property type="match status" value="1"/>
</dbReference>
<feature type="compositionally biased region" description="Acidic residues" evidence="12">
    <location>
        <begin position="484"/>
        <end position="541"/>
    </location>
</feature>
<keyword evidence="17" id="KW-1185">Reference proteome</keyword>
<dbReference type="GO" id="GO:0005737">
    <property type="term" value="C:cytoplasm"/>
    <property type="evidence" value="ECO:0000318"/>
    <property type="project" value="GO_Central"/>
</dbReference>
<proteinExistence type="inferred from homology"/>
<evidence type="ECO:0000256" key="7">
    <source>
        <dbReference type="ARBA" id="ARBA00022771"/>
    </source>
</evidence>
<dbReference type="PROSITE" id="PS00518">
    <property type="entry name" value="ZF_RING_1"/>
    <property type="match status" value="1"/>
</dbReference>
<sequence>MGARRREQLEELDNFRSMLECFDGSLEYNHSDNDSPIHGKIRIDLPLLERPIVIFAEVGVEVQYREVKALEYCNMIFSLPDDYPAVSPSISIECSWMSSERCAMMNKVIEETASSMKDQEMLYSIAFAIREKACENLEKLNRVDNTPYCIAMGIDGATILHRLVEAASTIEQTVFERECHDCEVCFENEPGSRCARFLPCRHVYCDKCVQQYFVGLLKSEGIRTFECLADSCSSIAAQEVVKKAIGEEEYERYEAILLERALGAMDDMAICPRIACGKYVIVNPVNRQLGQCDACSYAFCVICRKTYHGVEGCRWQIDEKLKLLEEYEKGDNRHDLEKRAGGKDALEKMISNLRNDKWLLENSKKCPKCKTDIEKNNGCNKMKCSKCATAFCWLCLKRLDHGDPYKHFTENNGVCANRLFEGMNEDDMDEYWIEHDDDLDYEDGDSDDFDEDDYFDDNDDGEFNIEHLIDDPERLLEIMGENEEWEGDEENDPDYNPFDLEDAADIDPVDCDTDEEVGDGVGFVEDERDDDEAEFGGDNEETERKQDE</sequence>
<feature type="domain" description="RING-type" evidence="15">
    <location>
        <begin position="178"/>
        <end position="419"/>
    </location>
</feature>
<dbReference type="Pfam" id="PF01485">
    <property type="entry name" value="IBR"/>
    <property type="match status" value="1"/>
</dbReference>
<dbReference type="FunFam" id="3.30.40.10:FF:000137">
    <property type="entry name" value="RanBP-type and C3HC4-type zinc finger-containing protein 1"/>
    <property type="match status" value="1"/>
</dbReference>
<dbReference type="SMART" id="SM00647">
    <property type="entry name" value="IBR"/>
    <property type="match status" value="2"/>
</dbReference>
<dbReference type="InterPro" id="IPR047548">
    <property type="entry name" value="Rcat_RBR_RNF14"/>
</dbReference>
<organism evidence="16 17">
    <name type="scientific">Pristionchus pacificus</name>
    <name type="common">Parasitic nematode worm</name>
    <dbReference type="NCBI Taxonomy" id="54126"/>
    <lineage>
        <taxon>Eukaryota</taxon>
        <taxon>Metazoa</taxon>
        <taxon>Ecdysozoa</taxon>
        <taxon>Nematoda</taxon>
        <taxon>Chromadorea</taxon>
        <taxon>Rhabditida</taxon>
        <taxon>Rhabditina</taxon>
        <taxon>Diplogasteromorpha</taxon>
        <taxon>Diplogasteroidea</taxon>
        <taxon>Neodiplogasteridae</taxon>
        <taxon>Pristionchus</taxon>
    </lineage>
</organism>
<keyword evidence="8" id="KW-0833">Ubl conjugation pathway</keyword>
<dbReference type="InterPro" id="IPR002867">
    <property type="entry name" value="IBR_dom"/>
</dbReference>
<keyword evidence="5" id="KW-0479">Metal-binding</keyword>
<dbReference type="Gene3D" id="1.20.120.1750">
    <property type="match status" value="1"/>
</dbReference>
<evidence type="ECO:0000313" key="17">
    <source>
        <dbReference type="Proteomes" id="UP000005239"/>
    </source>
</evidence>
<evidence type="ECO:0000256" key="1">
    <source>
        <dbReference type="ARBA" id="ARBA00001798"/>
    </source>
</evidence>
<dbReference type="AlphaFoldDB" id="A0A8R1Z9X3"/>
<dbReference type="Pfam" id="PF05773">
    <property type="entry name" value="RWD"/>
    <property type="match status" value="1"/>
</dbReference>
<evidence type="ECO:0000256" key="2">
    <source>
        <dbReference type="ARBA" id="ARBA00004906"/>
    </source>
</evidence>
<dbReference type="EC" id="2.3.2.31" evidence="3"/>
<evidence type="ECO:0000256" key="9">
    <source>
        <dbReference type="ARBA" id="ARBA00022833"/>
    </source>
</evidence>
<keyword evidence="7 11" id="KW-0863">Zinc-finger</keyword>
<evidence type="ECO:0000256" key="3">
    <source>
        <dbReference type="ARBA" id="ARBA00012251"/>
    </source>
</evidence>
<dbReference type="CDD" id="cd23820">
    <property type="entry name" value="RWD_RNF14"/>
    <property type="match status" value="1"/>
</dbReference>
<protein>
    <recommendedName>
        <fullName evidence="3">RBR-type E3 ubiquitin transferase</fullName>
        <ecNumber evidence="3">2.3.2.31</ecNumber>
    </recommendedName>
</protein>
<comment type="pathway">
    <text evidence="2">Protein modification; protein ubiquitination.</text>
</comment>
<dbReference type="InterPro" id="IPR006575">
    <property type="entry name" value="RWD_dom"/>
</dbReference>
<dbReference type="PROSITE" id="PS51873">
    <property type="entry name" value="TRIAD"/>
    <property type="match status" value="1"/>
</dbReference>
<reference evidence="16" key="2">
    <citation type="submission" date="2022-06" db="UniProtKB">
        <authorList>
            <consortium name="EnsemblMetazoa"/>
        </authorList>
    </citation>
    <scope>IDENTIFICATION</scope>
    <source>
        <strain evidence="16">PS312</strain>
    </source>
</reference>
<dbReference type="Gene3D" id="3.30.40.10">
    <property type="entry name" value="Zinc/RING finger domain, C3HC4 (zinc finger)"/>
    <property type="match status" value="1"/>
</dbReference>
<comment type="similarity">
    <text evidence="10">Belongs to the RBR family. RNF14 subfamily.</text>
</comment>
<gene>
    <name evidence="16" type="primary">WBGene00283265</name>
</gene>
<dbReference type="GO" id="GO:0031624">
    <property type="term" value="F:ubiquitin conjugating enzyme binding"/>
    <property type="evidence" value="ECO:0000318"/>
    <property type="project" value="GO_Central"/>
</dbReference>
<evidence type="ECO:0000256" key="6">
    <source>
        <dbReference type="ARBA" id="ARBA00022737"/>
    </source>
</evidence>
<dbReference type="SUPFAM" id="SSF54495">
    <property type="entry name" value="UBC-like"/>
    <property type="match status" value="1"/>
</dbReference>
<evidence type="ECO:0000259" key="14">
    <source>
        <dbReference type="PROSITE" id="PS50908"/>
    </source>
</evidence>
<dbReference type="Proteomes" id="UP000005239">
    <property type="component" value="Unassembled WGS sequence"/>
</dbReference>
<evidence type="ECO:0000256" key="5">
    <source>
        <dbReference type="ARBA" id="ARBA00022723"/>
    </source>
</evidence>
<dbReference type="Gene3D" id="3.10.110.10">
    <property type="entry name" value="Ubiquitin Conjugating Enzyme"/>
    <property type="match status" value="1"/>
</dbReference>
<dbReference type="InterPro" id="IPR031127">
    <property type="entry name" value="E3_UB_ligase_RBR"/>
</dbReference>
<keyword evidence="4" id="KW-0808">Transferase</keyword>
<evidence type="ECO:0000256" key="11">
    <source>
        <dbReference type="PROSITE-ProRule" id="PRU00175"/>
    </source>
</evidence>
<dbReference type="Gene3D" id="2.20.25.20">
    <property type="match status" value="1"/>
</dbReference>
<accession>A0A8R1Z9X3</accession>